<evidence type="ECO:0000256" key="1">
    <source>
        <dbReference type="ARBA" id="ARBA00004167"/>
    </source>
</evidence>
<name>A0AAV9HAD0_9PEZI</name>
<evidence type="ECO:0000256" key="2">
    <source>
        <dbReference type="ARBA" id="ARBA00022692"/>
    </source>
</evidence>
<reference evidence="7" key="2">
    <citation type="submission" date="2023-06" db="EMBL/GenBank/DDBJ databases">
        <authorList>
            <consortium name="Lawrence Berkeley National Laboratory"/>
            <person name="Mondo S.J."/>
            <person name="Hensen N."/>
            <person name="Bonometti L."/>
            <person name="Westerberg I."/>
            <person name="Brannstrom I.O."/>
            <person name="Guillou S."/>
            <person name="Cros-Aarteil S."/>
            <person name="Calhoun S."/>
            <person name="Haridas S."/>
            <person name="Kuo A."/>
            <person name="Pangilinan J."/>
            <person name="Riley R."/>
            <person name="Labutti K."/>
            <person name="Andreopoulos B."/>
            <person name="Lipzen A."/>
            <person name="Chen C."/>
            <person name="Yanf M."/>
            <person name="Daum C."/>
            <person name="Ng V."/>
            <person name="Clum A."/>
            <person name="Steindorff A."/>
            <person name="Ohm R."/>
            <person name="Martin F."/>
            <person name="Silar P."/>
            <person name="Natvig D."/>
            <person name="Lalanne C."/>
            <person name="Gautier V."/>
            <person name="Ament-Velasquez S.L."/>
            <person name="Kruys A."/>
            <person name="Hutchinson M.I."/>
            <person name="Powell A.J."/>
            <person name="Barry K."/>
            <person name="Miller A.N."/>
            <person name="Grigoriev I.V."/>
            <person name="Debuchy R."/>
            <person name="Gladieux P."/>
            <person name="Thoren M.H."/>
            <person name="Johannesson H."/>
        </authorList>
    </citation>
    <scope>NUCLEOTIDE SEQUENCE</scope>
    <source>
        <strain evidence="7">PSN324</strain>
    </source>
</reference>
<evidence type="ECO:0000256" key="5">
    <source>
        <dbReference type="SAM" id="MobiDB-lite"/>
    </source>
</evidence>
<keyword evidence="4 6" id="KW-0472">Membrane</keyword>
<dbReference type="Proteomes" id="UP001321749">
    <property type="component" value="Unassembled WGS sequence"/>
</dbReference>
<evidence type="ECO:0000256" key="3">
    <source>
        <dbReference type="ARBA" id="ARBA00022989"/>
    </source>
</evidence>
<dbReference type="GO" id="GO:0071944">
    <property type="term" value="C:cell periphery"/>
    <property type="evidence" value="ECO:0007669"/>
    <property type="project" value="UniProtKB-ARBA"/>
</dbReference>
<comment type="caution">
    <text evidence="7">The sequence shown here is derived from an EMBL/GenBank/DDBJ whole genome shotgun (WGS) entry which is preliminary data.</text>
</comment>
<feature type="region of interest" description="Disordered" evidence="5">
    <location>
        <begin position="144"/>
        <end position="215"/>
    </location>
</feature>
<keyword evidence="8" id="KW-1185">Reference proteome</keyword>
<accession>A0AAV9HAD0</accession>
<evidence type="ECO:0000256" key="6">
    <source>
        <dbReference type="SAM" id="Phobius"/>
    </source>
</evidence>
<feature type="compositionally biased region" description="Low complexity" evidence="5">
    <location>
        <begin position="144"/>
        <end position="186"/>
    </location>
</feature>
<organism evidence="7 8">
    <name type="scientific">Cladorrhinum samala</name>
    <dbReference type="NCBI Taxonomy" id="585594"/>
    <lineage>
        <taxon>Eukaryota</taxon>
        <taxon>Fungi</taxon>
        <taxon>Dikarya</taxon>
        <taxon>Ascomycota</taxon>
        <taxon>Pezizomycotina</taxon>
        <taxon>Sordariomycetes</taxon>
        <taxon>Sordariomycetidae</taxon>
        <taxon>Sordariales</taxon>
        <taxon>Podosporaceae</taxon>
        <taxon>Cladorrhinum</taxon>
    </lineage>
</organism>
<keyword evidence="2 6" id="KW-0812">Transmembrane</keyword>
<dbReference type="AlphaFoldDB" id="A0AAV9HAD0"/>
<proteinExistence type="predicted"/>
<feature type="non-terminal residue" evidence="7">
    <location>
        <position position="215"/>
    </location>
</feature>
<gene>
    <name evidence="7" type="ORF">QBC42DRAFT_189309</name>
</gene>
<dbReference type="PANTHER" id="PTHR15549">
    <property type="entry name" value="PAIRED IMMUNOGLOBULIN-LIKE TYPE 2 RECEPTOR"/>
    <property type="match status" value="1"/>
</dbReference>
<protein>
    <submittedName>
        <fullName evidence="7">Uncharacterized protein</fullName>
    </submittedName>
</protein>
<dbReference type="GO" id="GO:0016020">
    <property type="term" value="C:membrane"/>
    <property type="evidence" value="ECO:0007669"/>
    <property type="project" value="UniProtKB-SubCell"/>
</dbReference>
<reference evidence="7" key="1">
    <citation type="journal article" date="2023" name="Mol. Phylogenet. Evol.">
        <title>Genome-scale phylogeny and comparative genomics of the fungal order Sordariales.</title>
        <authorList>
            <person name="Hensen N."/>
            <person name="Bonometti L."/>
            <person name="Westerberg I."/>
            <person name="Brannstrom I.O."/>
            <person name="Guillou S."/>
            <person name="Cros-Aarteil S."/>
            <person name="Calhoun S."/>
            <person name="Haridas S."/>
            <person name="Kuo A."/>
            <person name="Mondo S."/>
            <person name="Pangilinan J."/>
            <person name="Riley R."/>
            <person name="LaButti K."/>
            <person name="Andreopoulos B."/>
            <person name="Lipzen A."/>
            <person name="Chen C."/>
            <person name="Yan M."/>
            <person name="Daum C."/>
            <person name="Ng V."/>
            <person name="Clum A."/>
            <person name="Steindorff A."/>
            <person name="Ohm R.A."/>
            <person name="Martin F."/>
            <person name="Silar P."/>
            <person name="Natvig D.O."/>
            <person name="Lalanne C."/>
            <person name="Gautier V."/>
            <person name="Ament-Velasquez S.L."/>
            <person name="Kruys A."/>
            <person name="Hutchinson M.I."/>
            <person name="Powell A.J."/>
            <person name="Barry K."/>
            <person name="Miller A.N."/>
            <person name="Grigoriev I.V."/>
            <person name="Debuchy R."/>
            <person name="Gladieux P."/>
            <person name="Hiltunen Thoren M."/>
            <person name="Johannesson H."/>
        </authorList>
    </citation>
    <scope>NUCLEOTIDE SEQUENCE</scope>
    <source>
        <strain evidence="7">PSN324</strain>
    </source>
</reference>
<comment type="subcellular location">
    <subcellularLocation>
        <location evidence="1">Membrane</location>
        <topology evidence="1">Single-pass membrane protein</topology>
    </subcellularLocation>
</comment>
<dbReference type="InterPro" id="IPR051694">
    <property type="entry name" value="Immunoregulatory_rcpt-like"/>
</dbReference>
<evidence type="ECO:0000313" key="7">
    <source>
        <dbReference type="EMBL" id="KAK4457139.1"/>
    </source>
</evidence>
<sequence>MASHSILHQRDGDDTSKSSLSPGAIAGIACGSAALFLIAGVLFFIYWRRDRKFDGAENFYQRRLEGHSVQPGGDMMPNLVSYTMDHKMDSPRHKELDGGSSYTYSPDKPAYPFSPLSVSEGGASSAMPTHPAYIPRAFVRGVSSSNHSRTTSASTHQHLTTTMSSSPPFSSSTNTNHKNNSNNSHISPDDMLVQAYLSTASGEPFPSALLPQPRQ</sequence>
<dbReference type="PANTHER" id="PTHR15549:SF27">
    <property type="entry name" value="CHITIN-BINDING TYPE-1 DOMAIN-CONTAINING PROTEIN"/>
    <property type="match status" value="1"/>
</dbReference>
<evidence type="ECO:0000256" key="4">
    <source>
        <dbReference type="ARBA" id="ARBA00023136"/>
    </source>
</evidence>
<feature type="transmembrane region" description="Helical" evidence="6">
    <location>
        <begin position="24"/>
        <end position="47"/>
    </location>
</feature>
<dbReference type="EMBL" id="MU865134">
    <property type="protein sequence ID" value="KAK4457139.1"/>
    <property type="molecule type" value="Genomic_DNA"/>
</dbReference>
<evidence type="ECO:0000313" key="8">
    <source>
        <dbReference type="Proteomes" id="UP001321749"/>
    </source>
</evidence>
<keyword evidence="3 6" id="KW-1133">Transmembrane helix</keyword>